<dbReference type="EMBL" id="JACHVS010000001">
    <property type="protein sequence ID" value="MBB2995878.1"/>
    <property type="molecule type" value="Genomic_DNA"/>
</dbReference>
<evidence type="ECO:0000256" key="4">
    <source>
        <dbReference type="ARBA" id="ARBA00022989"/>
    </source>
</evidence>
<dbReference type="RefSeq" id="WP_183511069.1">
    <property type="nucleotide sequence ID" value="NZ_BAABGK010000042.1"/>
</dbReference>
<evidence type="ECO:0000256" key="5">
    <source>
        <dbReference type="ARBA" id="ARBA00023136"/>
    </source>
</evidence>
<name>A0A839QHN3_9MICC</name>
<dbReference type="PANTHER" id="PTHR30213">
    <property type="entry name" value="INNER MEMBRANE PROTEIN YHJD"/>
    <property type="match status" value="1"/>
</dbReference>
<feature type="transmembrane region" description="Helical" evidence="6">
    <location>
        <begin position="169"/>
        <end position="191"/>
    </location>
</feature>
<organism evidence="7 8">
    <name type="scientific">Paeniglutamicibacter cryotolerans</name>
    <dbReference type="NCBI Taxonomy" id="670079"/>
    <lineage>
        <taxon>Bacteria</taxon>
        <taxon>Bacillati</taxon>
        <taxon>Actinomycetota</taxon>
        <taxon>Actinomycetes</taxon>
        <taxon>Micrococcales</taxon>
        <taxon>Micrococcaceae</taxon>
        <taxon>Paeniglutamicibacter</taxon>
    </lineage>
</organism>
<reference evidence="7 8" key="1">
    <citation type="submission" date="2020-08" db="EMBL/GenBank/DDBJ databases">
        <title>Sequencing the genomes of 1000 actinobacteria strains.</title>
        <authorList>
            <person name="Klenk H.-P."/>
        </authorList>
    </citation>
    <scope>NUCLEOTIDE SEQUENCE [LARGE SCALE GENOMIC DNA]</scope>
    <source>
        <strain evidence="7 8">DSM 22826</strain>
    </source>
</reference>
<evidence type="ECO:0000256" key="1">
    <source>
        <dbReference type="ARBA" id="ARBA00004651"/>
    </source>
</evidence>
<feature type="transmembrane region" description="Helical" evidence="6">
    <location>
        <begin position="102"/>
        <end position="125"/>
    </location>
</feature>
<keyword evidence="2" id="KW-1003">Cell membrane</keyword>
<comment type="caution">
    <text evidence="7">The sequence shown here is derived from an EMBL/GenBank/DDBJ whole genome shotgun (WGS) entry which is preliminary data.</text>
</comment>
<keyword evidence="4 6" id="KW-1133">Transmembrane helix</keyword>
<dbReference type="GO" id="GO:0005886">
    <property type="term" value="C:plasma membrane"/>
    <property type="evidence" value="ECO:0007669"/>
    <property type="project" value="UniProtKB-SubCell"/>
</dbReference>
<evidence type="ECO:0000256" key="3">
    <source>
        <dbReference type="ARBA" id="ARBA00022692"/>
    </source>
</evidence>
<gene>
    <name evidence="7" type="ORF">E9229_002069</name>
</gene>
<evidence type="ECO:0000256" key="6">
    <source>
        <dbReference type="SAM" id="Phobius"/>
    </source>
</evidence>
<protein>
    <submittedName>
        <fullName evidence="7">Membrane protein</fullName>
    </submittedName>
</protein>
<evidence type="ECO:0000256" key="2">
    <source>
        <dbReference type="ARBA" id="ARBA00022475"/>
    </source>
</evidence>
<feature type="transmembrane region" description="Helical" evidence="6">
    <location>
        <begin position="317"/>
        <end position="347"/>
    </location>
</feature>
<dbReference type="InterPro" id="IPR017039">
    <property type="entry name" value="Virul_fac_BrkB"/>
</dbReference>
<feature type="transmembrane region" description="Helical" evidence="6">
    <location>
        <begin position="286"/>
        <end position="305"/>
    </location>
</feature>
<dbReference type="Proteomes" id="UP000523000">
    <property type="component" value="Unassembled WGS sequence"/>
</dbReference>
<feature type="transmembrane region" description="Helical" evidence="6">
    <location>
        <begin position="212"/>
        <end position="236"/>
    </location>
</feature>
<dbReference type="Pfam" id="PF03631">
    <property type="entry name" value="Virul_fac_BrkB"/>
    <property type="match status" value="1"/>
</dbReference>
<proteinExistence type="predicted"/>
<feature type="transmembrane region" description="Helical" evidence="6">
    <location>
        <begin position="256"/>
        <end position="274"/>
    </location>
</feature>
<comment type="subcellular location">
    <subcellularLocation>
        <location evidence="1">Cell membrane</location>
        <topology evidence="1">Multi-pass membrane protein</topology>
    </subcellularLocation>
</comment>
<keyword evidence="5 6" id="KW-0472">Membrane</keyword>
<evidence type="ECO:0000313" key="7">
    <source>
        <dbReference type="EMBL" id="MBB2995878.1"/>
    </source>
</evidence>
<sequence>MARTTRRAEPEPGTRAPGIRARRFVAAPSLPPPNPLDRAALGERCHQLGLQLELTRRNGAGTSAVVSALFSWSIAVVARLFPMRVWNLYVRRRGPLLAAGCAYRMFFSIAAMLVAGFAILGIFAAGNPVLSDGIIDIVADGVPGLLNTGEGGLATPEQLLGSTRIGPTLIISLAALLITSLGWITGIREGIRTVLGLARDRTNPIVSKLRDLGTLGILAVALLATSVLGIASTSVLERLAGVIEVGVEISWATTRLVSLVVMLLLDVAVSMVLFRVASRVRMPKKVLWTLAIASGLGASVLRYFSALLLGSLTSNPVLAPFAVILGLFVWFFLLSQVYLACAAVGAVMSADLKHAKA</sequence>
<dbReference type="AlphaFoldDB" id="A0A839QHN3"/>
<feature type="transmembrane region" description="Helical" evidence="6">
    <location>
        <begin position="60"/>
        <end position="81"/>
    </location>
</feature>
<keyword evidence="8" id="KW-1185">Reference proteome</keyword>
<evidence type="ECO:0000313" key="8">
    <source>
        <dbReference type="Proteomes" id="UP000523000"/>
    </source>
</evidence>
<keyword evidence="3 6" id="KW-0812">Transmembrane</keyword>
<accession>A0A839QHN3</accession>
<dbReference type="PANTHER" id="PTHR30213:SF1">
    <property type="entry name" value="INNER MEMBRANE PROTEIN YHJD"/>
    <property type="match status" value="1"/>
</dbReference>